<dbReference type="EMBL" id="AKCV02000026">
    <property type="protein sequence ID" value="TMS56563.1"/>
    <property type="molecule type" value="Genomic_DNA"/>
</dbReference>
<dbReference type="Proteomes" id="UP000004277">
    <property type="component" value="Unassembled WGS sequence"/>
</dbReference>
<accession>A0ACD3SK73</accession>
<protein>
    <submittedName>
        <fullName evidence="1">Tetraacyldisaccharide 4'-kinase</fullName>
        <ecNumber evidence="1">2.7.1.130</ecNumber>
    </submittedName>
</protein>
<evidence type="ECO:0000313" key="1">
    <source>
        <dbReference type="EMBL" id="TMS56563.1"/>
    </source>
</evidence>
<sequence length="363" mass="39315">MPNAQPTSRPAFRTTLGTRISTFITRQWQRRGVLAWSLLPLGLLFRLIASMRRVAYRRGWLRSIRVPVPVVIVGNVTVGGAGKTPAVIALVQGLLAAGLRPGVISRGYGVTLERPRQVKPATPAGEVGDEPLLIARATGVPVWVFPDRVVCAQTLLACHASCNVLVCDDGLQHYRLQRDVEIVVFDSRLGGNGLPLPAGPLREPLDRPRDATLMNDPHFIATPDRPGTFGMRLLPDDAWQLSDPLLRKPLPAFAGQRVFAAAGIGHPERFFATIRSAGLQPATLALPDHYDFSADPFVTPAAEQADVILITEKDAVKCEHLTDPRIWVVPTTPVIDAGLIDLVRDRVAAHGAARDPAQGTHHG</sequence>
<name>A0ACD3SK73_9BURK</name>
<gene>
    <name evidence="1" type="ORF">MW7_015860</name>
</gene>
<organism evidence="1 2">
    <name type="scientific">Imbroritus primus</name>
    <dbReference type="NCBI Taxonomy" id="3058603"/>
    <lineage>
        <taxon>Bacteria</taxon>
        <taxon>Pseudomonadati</taxon>
        <taxon>Pseudomonadota</taxon>
        <taxon>Betaproteobacteria</taxon>
        <taxon>Burkholderiales</taxon>
        <taxon>Burkholderiaceae</taxon>
        <taxon>Imbroritus</taxon>
    </lineage>
</organism>
<comment type="caution">
    <text evidence="1">The sequence shown here is derived from an EMBL/GenBank/DDBJ whole genome shotgun (WGS) entry which is preliminary data.</text>
</comment>
<keyword evidence="2" id="KW-1185">Reference proteome</keyword>
<proteinExistence type="predicted"/>
<evidence type="ECO:0000313" key="2">
    <source>
        <dbReference type="Proteomes" id="UP000004277"/>
    </source>
</evidence>
<keyword evidence="1" id="KW-0808">Transferase</keyword>
<dbReference type="EC" id="2.7.1.130" evidence="1"/>
<reference evidence="1" key="1">
    <citation type="submission" date="2019-05" db="EMBL/GenBank/DDBJ databases">
        <title>Revised genome assembly of Burkholderiaceae (previously Ralstonia) sp. PBA.</title>
        <authorList>
            <person name="Gan H.M."/>
        </authorList>
    </citation>
    <scope>NUCLEOTIDE SEQUENCE</scope>
    <source>
        <strain evidence="1">PBA</strain>
    </source>
</reference>